<proteinExistence type="predicted"/>
<gene>
    <name evidence="2" type="ORF">E7272_01570</name>
</gene>
<evidence type="ECO:0000313" key="3">
    <source>
        <dbReference type="Proteomes" id="UP000766246"/>
    </source>
</evidence>
<dbReference type="PROSITE" id="PS50943">
    <property type="entry name" value="HTH_CROC1"/>
    <property type="match status" value="1"/>
</dbReference>
<feature type="domain" description="HTH cro/C1-type" evidence="1">
    <location>
        <begin position="20"/>
        <end position="72"/>
    </location>
</feature>
<dbReference type="Pfam" id="PF01381">
    <property type="entry name" value="HTH_3"/>
    <property type="match status" value="1"/>
</dbReference>
<dbReference type="CDD" id="cd00093">
    <property type="entry name" value="HTH_XRE"/>
    <property type="match status" value="1"/>
</dbReference>
<evidence type="ECO:0000259" key="1">
    <source>
        <dbReference type="PROSITE" id="PS50943"/>
    </source>
</evidence>
<protein>
    <submittedName>
        <fullName evidence="2">Helix-turn-helix transcriptional regulator</fullName>
    </submittedName>
</protein>
<reference evidence="2" key="1">
    <citation type="submission" date="2019-04" db="EMBL/GenBank/DDBJ databases">
        <title>Evolution of Biomass-Degrading Anaerobic Consortia Revealed by Metagenomics.</title>
        <authorList>
            <person name="Peng X."/>
        </authorList>
    </citation>
    <scope>NUCLEOTIDE SEQUENCE</scope>
    <source>
        <strain evidence="2">SIG311</strain>
    </source>
</reference>
<dbReference type="InterPro" id="IPR010982">
    <property type="entry name" value="Lambda_DNA-bd_dom_sf"/>
</dbReference>
<dbReference type="InterPro" id="IPR001387">
    <property type="entry name" value="Cro/C1-type_HTH"/>
</dbReference>
<dbReference type="EMBL" id="SVER01000003">
    <property type="protein sequence ID" value="MBE5918508.1"/>
    <property type="molecule type" value="Genomic_DNA"/>
</dbReference>
<dbReference type="GO" id="GO:0003677">
    <property type="term" value="F:DNA binding"/>
    <property type="evidence" value="ECO:0007669"/>
    <property type="project" value="InterPro"/>
</dbReference>
<dbReference type="Gene3D" id="1.10.260.40">
    <property type="entry name" value="lambda repressor-like DNA-binding domains"/>
    <property type="match status" value="1"/>
</dbReference>
<dbReference type="SMART" id="SM00530">
    <property type="entry name" value="HTH_XRE"/>
    <property type="match status" value="1"/>
</dbReference>
<comment type="caution">
    <text evidence="2">The sequence shown here is derived from an EMBL/GenBank/DDBJ whole genome shotgun (WGS) entry which is preliminary data.</text>
</comment>
<sequence>MISLYQKTWKEINNEIASNVQKLRKRKKISQKELAERSGVSLGSIKRFEQTGEISLQSLTKIAIALRAEDELESLFTSANFESIEEILNGQS</sequence>
<evidence type="ECO:0000313" key="2">
    <source>
        <dbReference type="EMBL" id="MBE5918508.1"/>
    </source>
</evidence>
<dbReference type="Proteomes" id="UP000766246">
    <property type="component" value="Unassembled WGS sequence"/>
</dbReference>
<name>A0A927U911_9FIRM</name>
<organism evidence="2 3">
    <name type="scientific">Pseudobutyrivibrio ruminis</name>
    <dbReference type="NCBI Taxonomy" id="46206"/>
    <lineage>
        <taxon>Bacteria</taxon>
        <taxon>Bacillati</taxon>
        <taxon>Bacillota</taxon>
        <taxon>Clostridia</taxon>
        <taxon>Lachnospirales</taxon>
        <taxon>Lachnospiraceae</taxon>
        <taxon>Pseudobutyrivibrio</taxon>
    </lineage>
</organism>
<dbReference type="AlphaFoldDB" id="A0A927U911"/>
<dbReference type="SUPFAM" id="SSF47413">
    <property type="entry name" value="lambda repressor-like DNA-binding domains"/>
    <property type="match status" value="1"/>
</dbReference>
<accession>A0A927U911</accession>